<dbReference type="Gene3D" id="1.10.287.130">
    <property type="match status" value="1"/>
</dbReference>
<dbReference type="Gene3D" id="3.30.450.20">
    <property type="entry name" value="PAS domain"/>
    <property type="match status" value="1"/>
</dbReference>
<evidence type="ECO:0000256" key="6">
    <source>
        <dbReference type="ARBA" id="ARBA00022777"/>
    </source>
</evidence>
<dbReference type="SUPFAM" id="SSF55785">
    <property type="entry name" value="PYP-like sensor domain (PAS domain)"/>
    <property type="match status" value="1"/>
</dbReference>
<evidence type="ECO:0000256" key="3">
    <source>
        <dbReference type="ARBA" id="ARBA00022553"/>
    </source>
</evidence>
<keyword evidence="9" id="KW-0472">Membrane</keyword>
<keyword evidence="9" id="KW-1133">Transmembrane helix</keyword>
<dbReference type="EMBL" id="ALAN01000064">
    <property type="protein sequence ID" value="ETI68609.1"/>
    <property type="molecule type" value="Genomic_DNA"/>
</dbReference>
<dbReference type="AlphaFoldDB" id="A0AB94INK6"/>
<keyword evidence="7" id="KW-0067">ATP-binding</keyword>
<dbReference type="PROSITE" id="PS50113">
    <property type="entry name" value="PAC"/>
    <property type="match status" value="1"/>
</dbReference>
<keyword evidence="8" id="KW-0902">Two-component regulatory system</keyword>
<evidence type="ECO:0000259" key="11">
    <source>
        <dbReference type="PROSITE" id="PS50112"/>
    </source>
</evidence>
<feature type="domain" description="Histidine kinase" evidence="10">
    <location>
        <begin position="362"/>
        <end position="566"/>
    </location>
</feature>
<feature type="transmembrane region" description="Helical" evidence="9">
    <location>
        <begin position="92"/>
        <end position="118"/>
    </location>
</feature>
<dbReference type="PROSITE" id="PS50109">
    <property type="entry name" value="HIS_KIN"/>
    <property type="match status" value="1"/>
</dbReference>
<dbReference type="InterPro" id="IPR004358">
    <property type="entry name" value="Sig_transdc_His_kin-like_C"/>
</dbReference>
<evidence type="ECO:0000256" key="1">
    <source>
        <dbReference type="ARBA" id="ARBA00000085"/>
    </source>
</evidence>
<dbReference type="GO" id="GO:0005524">
    <property type="term" value="F:ATP binding"/>
    <property type="evidence" value="ECO:0007669"/>
    <property type="project" value="UniProtKB-KW"/>
</dbReference>
<feature type="domain" description="PAS" evidence="11">
    <location>
        <begin position="224"/>
        <end position="294"/>
    </location>
</feature>
<feature type="domain" description="PAC" evidence="12">
    <location>
        <begin position="297"/>
        <end position="349"/>
    </location>
</feature>
<dbReference type="InterPro" id="IPR000014">
    <property type="entry name" value="PAS"/>
</dbReference>
<gene>
    <name evidence="13" type="ORF">BAVI_11649</name>
</gene>
<evidence type="ECO:0000259" key="10">
    <source>
        <dbReference type="PROSITE" id="PS50109"/>
    </source>
</evidence>
<keyword evidence="6 13" id="KW-0418">Kinase</keyword>
<dbReference type="SMART" id="SM00086">
    <property type="entry name" value="PAC"/>
    <property type="match status" value="1"/>
</dbReference>
<dbReference type="Pfam" id="PF00512">
    <property type="entry name" value="HisKA"/>
    <property type="match status" value="1"/>
</dbReference>
<evidence type="ECO:0000313" key="13">
    <source>
        <dbReference type="EMBL" id="ETI68609.1"/>
    </source>
</evidence>
<evidence type="ECO:0000256" key="8">
    <source>
        <dbReference type="ARBA" id="ARBA00023012"/>
    </source>
</evidence>
<evidence type="ECO:0000256" key="2">
    <source>
        <dbReference type="ARBA" id="ARBA00012438"/>
    </source>
</evidence>
<dbReference type="InterPro" id="IPR003594">
    <property type="entry name" value="HATPase_dom"/>
</dbReference>
<dbReference type="Gene3D" id="3.30.565.10">
    <property type="entry name" value="Histidine kinase-like ATPase, C-terminal domain"/>
    <property type="match status" value="1"/>
</dbReference>
<dbReference type="EC" id="2.7.13.3" evidence="2"/>
<dbReference type="SUPFAM" id="SSF47384">
    <property type="entry name" value="Homodimeric domain of signal transducing histidine kinase"/>
    <property type="match status" value="1"/>
</dbReference>
<feature type="transmembrane region" description="Helical" evidence="9">
    <location>
        <begin position="182"/>
        <end position="201"/>
    </location>
</feature>
<evidence type="ECO:0000259" key="12">
    <source>
        <dbReference type="PROSITE" id="PS50113"/>
    </source>
</evidence>
<dbReference type="PROSITE" id="PS50112">
    <property type="entry name" value="PAS"/>
    <property type="match status" value="1"/>
</dbReference>
<proteinExistence type="predicted"/>
<dbReference type="SUPFAM" id="SSF55874">
    <property type="entry name" value="ATPase domain of HSP90 chaperone/DNA topoisomerase II/histidine kinase"/>
    <property type="match status" value="1"/>
</dbReference>
<dbReference type="InterPro" id="IPR001610">
    <property type="entry name" value="PAC"/>
</dbReference>
<dbReference type="PANTHER" id="PTHR43065">
    <property type="entry name" value="SENSOR HISTIDINE KINASE"/>
    <property type="match status" value="1"/>
</dbReference>
<evidence type="ECO:0000256" key="7">
    <source>
        <dbReference type="ARBA" id="ARBA00022840"/>
    </source>
</evidence>
<dbReference type="Proteomes" id="UP000018877">
    <property type="component" value="Unassembled WGS sequence"/>
</dbReference>
<evidence type="ECO:0000313" key="14">
    <source>
        <dbReference type="Proteomes" id="UP000018877"/>
    </source>
</evidence>
<dbReference type="SMART" id="SM00387">
    <property type="entry name" value="HATPase_c"/>
    <property type="match status" value="1"/>
</dbReference>
<dbReference type="InterPro" id="IPR035965">
    <property type="entry name" value="PAS-like_dom_sf"/>
</dbReference>
<dbReference type="InterPro" id="IPR000700">
    <property type="entry name" value="PAS-assoc_C"/>
</dbReference>
<dbReference type="InterPro" id="IPR036097">
    <property type="entry name" value="HisK_dim/P_sf"/>
</dbReference>
<comment type="catalytic activity">
    <reaction evidence="1">
        <text>ATP + protein L-histidine = ADP + protein N-phospho-L-histidine.</text>
        <dbReference type="EC" id="2.7.13.3"/>
    </reaction>
</comment>
<comment type="caution">
    <text evidence="13">The sequence shown here is derived from an EMBL/GenBank/DDBJ whole genome shotgun (WGS) entry which is preliminary data.</text>
</comment>
<dbReference type="SMART" id="SM00388">
    <property type="entry name" value="HisKA"/>
    <property type="match status" value="1"/>
</dbReference>
<feature type="transmembrane region" description="Helical" evidence="9">
    <location>
        <begin position="156"/>
        <end position="176"/>
    </location>
</feature>
<keyword evidence="3" id="KW-0597">Phosphoprotein</keyword>
<reference evidence="13 14" key="1">
    <citation type="journal article" date="2014" name="Environ. Microbiol.">
        <title>The nitrate-ammonifying and nosZ-carrying bacterium Bacillus vireti is a potent source and sink for nitric and nitrous oxide under high nitrate conditions.</title>
        <authorList>
            <person name="Mania D."/>
            <person name="Heylen K."/>
            <person name="van Spanning R.J."/>
            <person name="Frostegard A."/>
        </authorList>
    </citation>
    <scope>NUCLEOTIDE SEQUENCE [LARGE SCALE GENOMIC DNA]</scope>
    <source>
        <strain evidence="13 14">LMG 21834</strain>
    </source>
</reference>
<dbReference type="InterPro" id="IPR036890">
    <property type="entry name" value="HATPase_C_sf"/>
</dbReference>
<keyword evidence="4" id="KW-0808">Transferase</keyword>
<dbReference type="Pfam" id="PF08447">
    <property type="entry name" value="PAS_3"/>
    <property type="match status" value="1"/>
</dbReference>
<dbReference type="InterPro" id="IPR003661">
    <property type="entry name" value="HisK_dim/P_dom"/>
</dbReference>
<accession>A0AB94INK6</accession>
<sequence>MEIILFFVYDEREYYENNYAMGGIPLILLDYIMNLSIFSLMVSTPLVIRSFIKLKPFKRVQLWGGIYGGIVSCFLVMLSFQQQGYTYDIRYAIVILIFAYFGPMAGLITGGIALSARLFASGHWMPAIIGWSIIMIGFSIIHLFTKRLTPVKKCFYLYGAYIVIYLITVPLAFNVFRDKPLFHLQYVLFVMFGVMLGGLLIESYLKLHRIITEKDRMEVSLAESEAKYRLIAENTSDLIKIMGKDQLISYFSPSHEQVLGYQNNELEKVELCKYIHPDDIFIFQNTIKALFEKKESLSMEFRFKHKDGRWIEFESRCMPVRGEQNSVEYIVMISRDISERKKAEGFLLQSEKLSIVGELAAGVAHEIRNPLTTIKGFVQLYKAENSSIVYNDLLLSELERIETITSELLSLGKPQAVQLNRANLRELIEKTLELLSPEALMKDIQFIQKFEEAAFFITCEKNQLKQVFLNVLKNAMEAMPDGGEITIELRKGAEGNCVISFQDQGCGIPEELLPRLGEPFYTLKEKGTGLGLMICKKIIKQHHGSITYQSKEKEGTLVEIKLPMVK</sequence>
<feature type="transmembrane region" description="Helical" evidence="9">
    <location>
        <begin position="28"/>
        <end position="48"/>
    </location>
</feature>
<dbReference type="GO" id="GO:0000155">
    <property type="term" value="F:phosphorelay sensor kinase activity"/>
    <property type="evidence" value="ECO:0007669"/>
    <property type="project" value="InterPro"/>
</dbReference>
<dbReference type="CDD" id="cd00082">
    <property type="entry name" value="HisKA"/>
    <property type="match status" value="1"/>
</dbReference>
<dbReference type="NCBIfam" id="TIGR00229">
    <property type="entry name" value="sensory_box"/>
    <property type="match status" value="1"/>
</dbReference>
<dbReference type="InterPro" id="IPR013655">
    <property type="entry name" value="PAS_fold_3"/>
</dbReference>
<name>A0AB94INK6_9BACI</name>
<feature type="transmembrane region" description="Helical" evidence="9">
    <location>
        <begin position="60"/>
        <end position="80"/>
    </location>
</feature>
<evidence type="ECO:0000256" key="9">
    <source>
        <dbReference type="SAM" id="Phobius"/>
    </source>
</evidence>
<dbReference type="Pfam" id="PF02518">
    <property type="entry name" value="HATPase_c"/>
    <property type="match status" value="1"/>
</dbReference>
<keyword evidence="9" id="KW-0812">Transmembrane</keyword>
<feature type="transmembrane region" description="Helical" evidence="9">
    <location>
        <begin position="124"/>
        <end position="144"/>
    </location>
</feature>
<protein>
    <recommendedName>
        <fullName evidence="2">histidine kinase</fullName>
        <ecNumber evidence="2">2.7.13.3</ecNumber>
    </recommendedName>
</protein>
<dbReference type="InterPro" id="IPR005467">
    <property type="entry name" value="His_kinase_dom"/>
</dbReference>
<organism evidence="13 14">
    <name type="scientific">Neobacillus vireti LMG 21834</name>
    <dbReference type="NCBI Taxonomy" id="1131730"/>
    <lineage>
        <taxon>Bacteria</taxon>
        <taxon>Bacillati</taxon>
        <taxon>Bacillota</taxon>
        <taxon>Bacilli</taxon>
        <taxon>Bacillales</taxon>
        <taxon>Bacillaceae</taxon>
        <taxon>Neobacillus</taxon>
    </lineage>
</organism>
<evidence type="ECO:0000256" key="5">
    <source>
        <dbReference type="ARBA" id="ARBA00022741"/>
    </source>
</evidence>
<keyword evidence="14" id="KW-1185">Reference proteome</keyword>
<keyword evidence="5" id="KW-0547">Nucleotide-binding</keyword>
<dbReference type="CDD" id="cd00075">
    <property type="entry name" value="HATPase"/>
    <property type="match status" value="1"/>
</dbReference>
<dbReference type="CDD" id="cd00130">
    <property type="entry name" value="PAS"/>
    <property type="match status" value="1"/>
</dbReference>
<dbReference type="PANTHER" id="PTHR43065:SF34">
    <property type="entry name" value="SPORULATION KINASE A"/>
    <property type="match status" value="1"/>
</dbReference>
<dbReference type="PRINTS" id="PR00344">
    <property type="entry name" value="BCTRLSENSOR"/>
</dbReference>
<evidence type="ECO:0000256" key="4">
    <source>
        <dbReference type="ARBA" id="ARBA00022679"/>
    </source>
</evidence>